<evidence type="ECO:0000313" key="2">
    <source>
        <dbReference type="Proteomes" id="UP000054166"/>
    </source>
</evidence>
<dbReference type="InParanoid" id="A0A0C3BZC9"/>
<reference evidence="1 2" key="1">
    <citation type="submission" date="2014-04" db="EMBL/GenBank/DDBJ databases">
        <authorList>
            <consortium name="DOE Joint Genome Institute"/>
            <person name="Kuo A."/>
            <person name="Tarkka M."/>
            <person name="Buscot F."/>
            <person name="Kohler A."/>
            <person name="Nagy L.G."/>
            <person name="Floudas D."/>
            <person name="Copeland A."/>
            <person name="Barry K.W."/>
            <person name="Cichocki N."/>
            <person name="Veneault-Fourrey C."/>
            <person name="LaButti K."/>
            <person name="Lindquist E.A."/>
            <person name="Lipzen A."/>
            <person name="Lundell T."/>
            <person name="Morin E."/>
            <person name="Murat C."/>
            <person name="Sun H."/>
            <person name="Tunlid A."/>
            <person name="Henrissat B."/>
            <person name="Grigoriev I.V."/>
            <person name="Hibbett D.S."/>
            <person name="Martin F."/>
            <person name="Nordberg H.P."/>
            <person name="Cantor M.N."/>
            <person name="Hua S.X."/>
        </authorList>
    </citation>
    <scope>NUCLEOTIDE SEQUENCE [LARGE SCALE GENOMIC DNA]</scope>
    <source>
        <strain evidence="1 2">F 1598</strain>
    </source>
</reference>
<dbReference type="EMBL" id="KN832970">
    <property type="protein sequence ID" value="KIM91903.1"/>
    <property type="molecule type" value="Genomic_DNA"/>
</dbReference>
<reference evidence="2" key="2">
    <citation type="submission" date="2015-01" db="EMBL/GenBank/DDBJ databases">
        <title>Evolutionary Origins and Diversification of the Mycorrhizal Mutualists.</title>
        <authorList>
            <consortium name="DOE Joint Genome Institute"/>
            <consortium name="Mycorrhizal Genomics Consortium"/>
            <person name="Kohler A."/>
            <person name="Kuo A."/>
            <person name="Nagy L.G."/>
            <person name="Floudas D."/>
            <person name="Copeland A."/>
            <person name="Barry K.W."/>
            <person name="Cichocki N."/>
            <person name="Veneault-Fourrey C."/>
            <person name="LaButti K."/>
            <person name="Lindquist E.A."/>
            <person name="Lipzen A."/>
            <person name="Lundell T."/>
            <person name="Morin E."/>
            <person name="Murat C."/>
            <person name="Riley R."/>
            <person name="Ohm R."/>
            <person name="Sun H."/>
            <person name="Tunlid A."/>
            <person name="Henrissat B."/>
            <person name="Grigoriev I.V."/>
            <person name="Hibbett D.S."/>
            <person name="Martin F."/>
        </authorList>
    </citation>
    <scope>NUCLEOTIDE SEQUENCE [LARGE SCALE GENOMIC DNA]</scope>
    <source>
        <strain evidence="2">F 1598</strain>
    </source>
</reference>
<proteinExistence type="predicted"/>
<dbReference type="HOGENOM" id="CLU_3033154_0_0_1"/>
<organism evidence="1 2">
    <name type="scientific">Piloderma croceum (strain F 1598)</name>
    <dbReference type="NCBI Taxonomy" id="765440"/>
    <lineage>
        <taxon>Eukaryota</taxon>
        <taxon>Fungi</taxon>
        <taxon>Dikarya</taxon>
        <taxon>Basidiomycota</taxon>
        <taxon>Agaricomycotina</taxon>
        <taxon>Agaricomycetes</taxon>
        <taxon>Agaricomycetidae</taxon>
        <taxon>Atheliales</taxon>
        <taxon>Atheliaceae</taxon>
        <taxon>Piloderma</taxon>
    </lineage>
</organism>
<protein>
    <submittedName>
        <fullName evidence="1">Uncharacterized protein</fullName>
    </submittedName>
</protein>
<dbReference type="Proteomes" id="UP000054166">
    <property type="component" value="Unassembled WGS sequence"/>
</dbReference>
<evidence type="ECO:0000313" key="1">
    <source>
        <dbReference type="EMBL" id="KIM91903.1"/>
    </source>
</evidence>
<accession>A0A0C3BZC9</accession>
<keyword evidence="2" id="KW-1185">Reference proteome</keyword>
<dbReference type="AlphaFoldDB" id="A0A0C3BZC9"/>
<sequence length="55" mass="6449">MSIRMLRRPYHALQDDVNLCYSDALSTASLWKHLRDFPTPCYKDLPWAIPIAFPN</sequence>
<name>A0A0C3BZC9_PILCF</name>
<gene>
    <name evidence="1" type="ORF">PILCRDRAFT_809891</name>
</gene>